<keyword evidence="3" id="KW-1185">Reference proteome</keyword>
<dbReference type="EMBL" id="CATQJA010002659">
    <property type="protein sequence ID" value="CAJ0580445.1"/>
    <property type="molecule type" value="Genomic_DNA"/>
</dbReference>
<reference evidence="2" key="1">
    <citation type="submission" date="2023-06" db="EMBL/GenBank/DDBJ databases">
        <authorList>
            <person name="Delattre M."/>
        </authorList>
    </citation>
    <scope>NUCLEOTIDE SEQUENCE</scope>
    <source>
        <strain evidence="2">AF72</strain>
    </source>
</reference>
<organism evidence="2 3">
    <name type="scientific">Mesorhabditis spiculigera</name>
    <dbReference type="NCBI Taxonomy" id="96644"/>
    <lineage>
        <taxon>Eukaryota</taxon>
        <taxon>Metazoa</taxon>
        <taxon>Ecdysozoa</taxon>
        <taxon>Nematoda</taxon>
        <taxon>Chromadorea</taxon>
        <taxon>Rhabditida</taxon>
        <taxon>Rhabditina</taxon>
        <taxon>Rhabditomorpha</taxon>
        <taxon>Rhabditoidea</taxon>
        <taxon>Rhabditidae</taxon>
        <taxon>Mesorhabditinae</taxon>
        <taxon>Mesorhabditis</taxon>
    </lineage>
</organism>
<feature type="compositionally biased region" description="Polar residues" evidence="1">
    <location>
        <begin position="106"/>
        <end position="123"/>
    </location>
</feature>
<accession>A0AA36GCK2</accession>
<dbReference type="Proteomes" id="UP001177023">
    <property type="component" value="Unassembled WGS sequence"/>
</dbReference>
<comment type="caution">
    <text evidence="2">The sequence shown here is derived from an EMBL/GenBank/DDBJ whole genome shotgun (WGS) entry which is preliminary data.</text>
</comment>
<dbReference type="AlphaFoldDB" id="A0AA36GCK2"/>
<evidence type="ECO:0000313" key="2">
    <source>
        <dbReference type="EMBL" id="CAJ0580445.1"/>
    </source>
</evidence>
<gene>
    <name evidence="2" type="ORF">MSPICULIGERA_LOCUS18643</name>
</gene>
<protein>
    <submittedName>
        <fullName evidence="2">Uncharacterized protein</fullName>
    </submittedName>
</protein>
<evidence type="ECO:0000313" key="3">
    <source>
        <dbReference type="Proteomes" id="UP001177023"/>
    </source>
</evidence>
<feature type="region of interest" description="Disordered" evidence="1">
    <location>
        <begin position="59"/>
        <end position="123"/>
    </location>
</feature>
<feature type="non-terminal residue" evidence="2">
    <location>
        <position position="280"/>
    </location>
</feature>
<sequence>MAAAEHVSFGEALDELIKAKKALDDMPIGAAQRAERVAATSLAVQHVVAAWEAVKAKEAGKVEDKGQASVSSDTEEDILPRDLGQWRTEQDVQPSPDISIRFNGASPPSTRPDTTIAMDSTQPVEQPDDWLESFANYSDSPASSPMSARSRRLNNSTLLEPNEEVEEEVVQAGTPGSLVGAGALLVKQVAPRRGKGRPRQFGPGHCQECPDEKGEQEVSHKCGPALCKPHLRIFTGIHDLLAADPPCKKHCSKDEPCLVCQKKVDYEEWLDKGVRMPGEQ</sequence>
<evidence type="ECO:0000256" key="1">
    <source>
        <dbReference type="SAM" id="MobiDB-lite"/>
    </source>
</evidence>
<name>A0AA36GCK2_9BILA</name>
<proteinExistence type="predicted"/>